<name>A0A0A0DGP3_9STRE</name>
<feature type="compositionally biased region" description="Basic and acidic residues" evidence="1">
    <location>
        <begin position="11"/>
        <end position="30"/>
    </location>
</feature>
<dbReference type="EMBL" id="JPEN01000068">
    <property type="protein sequence ID" value="KGM37018.1"/>
    <property type="molecule type" value="Genomic_DNA"/>
</dbReference>
<reference evidence="2 3" key="1">
    <citation type="submission" date="2014-06" db="EMBL/GenBank/DDBJ databases">
        <authorList>
            <person name="Teng J.L."/>
            <person name="Huang Y."/>
            <person name="Tse H."/>
            <person name="Lau S.K."/>
            <person name="Woo P.C."/>
        </authorList>
    </citation>
    <scope>NUCLEOTIDE SEQUENCE [LARGE SCALE GENOMIC DNA]</scope>
    <source>
        <strain evidence="2 3">HKU4</strain>
    </source>
</reference>
<dbReference type="STRING" id="176090.SSIN_1160"/>
<keyword evidence="3" id="KW-1185">Reference proteome</keyword>
<dbReference type="AlphaFoldDB" id="A0A0A0DGP3"/>
<feature type="region of interest" description="Disordered" evidence="1">
    <location>
        <begin position="1"/>
        <end position="39"/>
    </location>
</feature>
<accession>A0A0A0DGP3</accession>
<comment type="caution">
    <text evidence="2">The sequence shown here is derived from an EMBL/GenBank/DDBJ whole genome shotgun (WGS) entry which is preliminary data.</text>
</comment>
<evidence type="ECO:0000256" key="1">
    <source>
        <dbReference type="SAM" id="MobiDB-lite"/>
    </source>
</evidence>
<gene>
    <name evidence="2" type="ORF">SSIN_1160</name>
</gene>
<organism evidence="2 3">
    <name type="scientific">Streptococcus sinensis</name>
    <dbReference type="NCBI Taxonomy" id="176090"/>
    <lineage>
        <taxon>Bacteria</taxon>
        <taxon>Bacillati</taxon>
        <taxon>Bacillota</taxon>
        <taxon>Bacilli</taxon>
        <taxon>Lactobacillales</taxon>
        <taxon>Streptococcaceae</taxon>
        <taxon>Streptococcus</taxon>
    </lineage>
</organism>
<evidence type="ECO:0000313" key="3">
    <source>
        <dbReference type="Proteomes" id="UP000030019"/>
    </source>
</evidence>
<dbReference type="Proteomes" id="UP000030019">
    <property type="component" value="Unassembled WGS sequence"/>
</dbReference>
<dbReference type="RefSeq" id="WP_037616715.1">
    <property type="nucleotide sequence ID" value="NZ_JASKOR010000007.1"/>
</dbReference>
<evidence type="ECO:0000313" key="2">
    <source>
        <dbReference type="EMBL" id="KGM37018.1"/>
    </source>
</evidence>
<proteinExistence type="predicted"/>
<sequence>MTENRFAQLKETFDKESPKRRTPIRRKEAAQKSPDSYNKKGRFPFSLHYDVRYDKLEDLVAYHRAKSASDYLERLILQEWEKMQRKLKSKEK</sequence>
<protein>
    <submittedName>
        <fullName evidence="2">Uncharacterized protein</fullName>
    </submittedName>
</protein>
<dbReference type="PATRIC" id="fig|176090.4.peg.1125"/>